<keyword evidence="3" id="KW-0418">Kinase</keyword>
<dbReference type="SMART" id="SM00387">
    <property type="entry name" value="HATPase_c"/>
    <property type="match status" value="1"/>
</dbReference>
<dbReference type="Pfam" id="PF14501">
    <property type="entry name" value="HATPase_c_5"/>
    <property type="match status" value="1"/>
</dbReference>
<keyword evidence="1" id="KW-1133">Transmembrane helix</keyword>
<dbReference type="Pfam" id="PF14689">
    <property type="entry name" value="SPOB_a"/>
    <property type="match status" value="1"/>
</dbReference>
<dbReference type="InterPro" id="IPR039506">
    <property type="entry name" value="SPOB_a"/>
</dbReference>
<dbReference type="InterPro" id="IPR036890">
    <property type="entry name" value="HATPase_C_sf"/>
</dbReference>
<feature type="domain" description="Histidine kinase/HSP90-like ATPase" evidence="2">
    <location>
        <begin position="172"/>
        <end position="278"/>
    </location>
</feature>
<keyword evidence="4" id="KW-1185">Reference proteome</keyword>
<dbReference type="EMBL" id="CP003273">
    <property type="protein sequence ID" value="AGL01893.1"/>
    <property type="molecule type" value="Genomic_DNA"/>
</dbReference>
<dbReference type="Gene3D" id="3.30.565.10">
    <property type="entry name" value="Histidine kinase-like ATPase, C-terminal domain"/>
    <property type="match status" value="1"/>
</dbReference>
<keyword evidence="1" id="KW-0812">Transmembrane</keyword>
<dbReference type="PANTHER" id="PTHR40448:SF1">
    <property type="entry name" value="TWO-COMPONENT SENSOR HISTIDINE KINASE"/>
    <property type="match status" value="1"/>
</dbReference>
<protein>
    <submittedName>
        <fullName evidence="3">Histidine kinase</fullName>
    </submittedName>
</protein>
<dbReference type="RefSeq" id="WP_006524749.1">
    <property type="nucleotide sequence ID" value="NC_021184.1"/>
</dbReference>
<dbReference type="STRING" id="767817.Desgi_2485"/>
<dbReference type="InterPro" id="IPR032834">
    <property type="entry name" value="NatK-like_C"/>
</dbReference>
<dbReference type="Gene3D" id="1.10.287.130">
    <property type="match status" value="1"/>
</dbReference>
<gene>
    <name evidence="3" type="ORF">Desgi_2485</name>
</gene>
<dbReference type="SUPFAM" id="SSF55874">
    <property type="entry name" value="ATPase domain of HSP90 chaperone/DNA topoisomerase II/histidine kinase"/>
    <property type="match status" value="1"/>
</dbReference>
<keyword evidence="3" id="KW-0808">Transferase</keyword>
<dbReference type="eggNOG" id="COG3290">
    <property type="taxonomic scope" value="Bacteria"/>
</dbReference>
<name>R4KFD6_9FIRM</name>
<keyword evidence="1" id="KW-0472">Membrane</keyword>
<accession>R4KFD6</accession>
<feature type="transmembrane region" description="Helical" evidence="1">
    <location>
        <begin position="44"/>
        <end position="62"/>
    </location>
</feature>
<dbReference type="InterPro" id="IPR003594">
    <property type="entry name" value="HATPase_dom"/>
</dbReference>
<evidence type="ECO:0000313" key="4">
    <source>
        <dbReference type="Proteomes" id="UP000013520"/>
    </source>
</evidence>
<dbReference type="Proteomes" id="UP000013520">
    <property type="component" value="Chromosome"/>
</dbReference>
<dbReference type="HOGENOM" id="CLU_020211_8_0_9"/>
<sequence>MVYFESNNNIHKLTVSLLAFNLLILVGARTSSYYSTQHSINELLFPLVTVINFVIALLFYLWMSRIESLQREAQLHKISLYSVEEAMRTMRSERHDFINHLQAIYGLIAVGNNEEAANYLKSMGADYRFNSQLLTINNPYLRTLLQNKKQDLFMQGIDLIIEVNSRLEHFILKPMSITTIFGNLIDNATEAIKATDVIEKKEIRFEIHQTKNYYSFLVIDSAPPISQEITHRIFDSGFSTKGENRGYGLALVKQTLKEYRGDIVYDPGIKAFNVTIPK</sequence>
<evidence type="ECO:0000259" key="2">
    <source>
        <dbReference type="SMART" id="SM00387"/>
    </source>
</evidence>
<reference evidence="3 4" key="1">
    <citation type="submission" date="2012-01" db="EMBL/GenBank/DDBJ databases">
        <title>Complete sequence of Desulfotomaculum gibsoniae DSM 7213.</title>
        <authorList>
            <consortium name="US DOE Joint Genome Institute"/>
            <person name="Lucas S."/>
            <person name="Han J."/>
            <person name="Lapidus A."/>
            <person name="Cheng J.-F."/>
            <person name="Goodwin L."/>
            <person name="Pitluck S."/>
            <person name="Peters L."/>
            <person name="Ovchinnikova G."/>
            <person name="Teshima H."/>
            <person name="Detter J.C."/>
            <person name="Han C."/>
            <person name="Tapia R."/>
            <person name="Land M."/>
            <person name="Hauser L."/>
            <person name="Kyrpides N."/>
            <person name="Ivanova N."/>
            <person name="Pagani I."/>
            <person name="Parshina S."/>
            <person name="Plugge C."/>
            <person name="Muyzer G."/>
            <person name="Kuever J."/>
            <person name="Ivanova A."/>
            <person name="Nazina T."/>
            <person name="Klenk H.-P."/>
            <person name="Brambilla E."/>
            <person name="Spring S."/>
            <person name="Stams A.F."/>
            <person name="Woyke T."/>
        </authorList>
    </citation>
    <scope>NUCLEOTIDE SEQUENCE [LARGE SCALE GENOMIC DNA]</scope>
    <source>
        <strain evidence="3 4">DSM 7213</strain>
    </source>
</reference>
<dbReference type="PANTHER" id="PTHR40448">
    <property type="entry name" value="TWO-COMPONENT SENSOR HISTIDINE KINASE"/>
    <property type="match status" value="1"/>
</dbReference>
<dbReference type="AlphaFoldDB" id="R4KFD6"/>
<proteinExistence type="predicted"/>
<dbReference type="OrthoDB" id="1677679at2"/>
<dbReference type="KEGG" id="dgi:Desgi_2485"/>
<organism evidence="3 4">
    <name type="scientific">Desulfoscipio gibsoniae DSM 7213</name>
    <dbReference type="NCBI Taxonomy" id="767817"/>
    <lineage>
        <taxon>Bacteria</taxon>
        <taxon>Bacillati</taxon>
        <taxon>Bacillota</taxon>
        <taxon>Clostridia</taxon>
        <taxon>Eubacteriales</taxon>
        <taxon>Desulfallaceae</taxon>
        <taxon>Desulfoscipio</taxon>
    </lineage>
</organism>
<dbReference type="GO" id="GO:0016301">
    <property type="term" value="F:kinase activity"/>
    <property type="evidence" value="ECO:0007669"/>
    <property type="project" value="UniProtKB-KW"/>
</dbReference>
<evidence type="ECO:0000256" key="1">
    <source>
        <dbReference type="SAM" id="Phobius"/>
    </source>
</evidence>
<evidence type="ECO:0000313" key="3">
    <source>
        <dbReference type="EMBL" id="AGL01893.1"/>
    </source>
</evidence>
<dbReference type="GO" id="GO:0042802">
    <property type="term" value="F:identical protein binding"/>
    <property type="evidence" value="ECO:0007669"/>
    <property type="project" value="TreeGrafter"/>
</dbReference>